<evidence type="ECO:0000256" key="4">
    <source>
        <dbReference type="ARBA" id="ARBA00022840"/>
    </source>
</evidence>
<dbReference type="InterPro" id="IPR051553">
    <property type="entry name" value="Ran_GTPase-activating"/>
</dbReference>
<dbReference type="SUPFAM" id="SSF53067">
    <property type="entry name" value="Actin-like ATPase domain"/>
    <property type="match status" value="2"/>
</dbReference>
<evidence type="ECO:0000259" key="7">
    <source>
        <dbReference type="Pfam" id="PF25390"/>
    </source>
</evidence>
<keyword evidence="3" id="KW-0547">Nucleotide-binding</keyword>
<name>A0ABS4U755_9CORY</name>
<feature type="region of interest" description="Disordered" evidence="6">
    <location>
        <begin position="361"/>
        <end position="386"/>
    </location>
</feature>
<evidence type="ECO:0000256" key="1">
    <source>
        <dbReference type="ARBA" id="ARBA00022658"/>
    </source>
</evidence>
<dbReference type="Gene3D" id="3.30.420.40">
    <property type="match status" value="2"/>
</dbReference>
<dbReference type="Gene3D" id="2.130.10.30">
    <property type="entry name" value="Regulator of chromosome condensation 1/beta-lactamase-inhibitor protein II"/>
    <property type="match status" value="2"/>
</dbReference>
<keyword evidence="4" id="KW-0067">ATP-binding</keyword>
<keyword evidence="5" id="KW-0143">Chaperone</keyword>
<feature type="domain" description="RCC1-like" evidence="7">
    <location>
        <begin position="505"/>
        <end position="802"/>
    </location>
</feature>
<keyword evidence="2" id="KW-0677">Repeat</keyword>
<dbReference type="InterPro" id="IPR058923">
    <property type="entry name" value="RCC1-like_dom"/>
</dbReference>
<dbReference type="PANTHER" id="PTHR45982:SF1">
    <property type="entry name" value="REGULATOR OF CHROMOSOME CONDENSATION"/>
    <property type="match status" value="1"/>
</dbReference>
<dbReference type="PROSITE" id="PS50012">
    <property type="entry name" value="RCC1_3"/>
    <property type="match status" value="5"/>
</dbReference>
<evidence type="ECO:0000256" key="6">
    <source>
        <dbReference type="SAM" id="MobiDB-lite"/>
    </source>
</evidence>
<gene>
    <name evidence="8" type="ORF">JOF33_001191</name>
</gene>
<dbReference type="InterPro" id="IPR000408">
    <property type="entry name" value="Reg_chr_condens"/>
</dbReference>
<dbReference type="RefSeq" id="WP_209652876.1">
    <property type="nucleotide sequence ID" value="NZ_CP047357.1"/>
</dbReference>
<evidence type="ECO:0000256" key="3">
    <source>
        <dbReference type="ARBA" id="ARBA00022741"/>
    </source>
</evidence>
<dbReference type="Proteomes" id="UP001519305">
    <property type="component" value="Unassembled WGS sequence"/>
</dbReference>
<proteinExistence type="predicted"/>
<dbReference type="InterPro" id="IPR043129">
    <property type="entry name" value="ATPase_NBD"/>
</dbReference>
<dbReference type="Pfam" id="PF00012">
    <property type="entry name" value="HSP70"/>
    <property type="match status" value="1"/>
</dbReference>
<reference evidence="8 9" key="1">
    <citation type="submission" date="2021-03" db="EMBL/GenBank/DDBJ databases">
        <title>Sequencing the genomes of 1000 actinobacteria strains.</title>
        <authorList>
            <person name="Klenk H.-P."/>
        </authorList>
    </citation>
    <scope>NUCLEOTIDE SEQUENCE [LARGE SCALE GENOMIC DNA]</scope>
    <source>
        <strain evidence="8 9">DSM 44506</strain>
    </source>
</reference>
<accession>A0ABS4U755</accession>
<evidence type="ECO:0000256" key="2">
    <source>
        <dbReference type="ARBA" id="ARBA00022737"/>
    </source>
</evidence>
<dbReference type="InterPro" id="IPR013126">
    <property type="entry name" value="Hsp_70_fam"/>
</dbReference>
<dbReference type="SUPFAM" id="SSF50985">
    <property type="entry name" value="RCC1/BLIP-II"/>
    <property type="match status" value="1"/>
</dbReference>
<dbReference type="InterPro" id="IPR009091">
    <property type="entry name" value="RCC1/BLIP-II"/>
</dbReference>
<dbReference type="EMBL" id="JAGINY010000001">
    <property type="protein sequence ID" value="MBP2332492.1"/>
    <property type="molecule type" value="Genomic_DNA"/>
</dbReference>
<protein>
    <submittedName>
        <fullName evidence="8">Alpha-tubulin suppressor-like RCC1 family protein</fullName>
    </submittedName>
</protein>
<dbReference type="PRINTS" id="PR00633">
    <property type="entry name" value="RCCNDNSATION"/>
</dbReference>
<keyword evidence="9" id="KW-1185">Reference proteome</keyword>
<dbReference type="PROSITE" id="PS00626">
    <property type="entry name" value="RCC1_2"/>
    <property type="match status" value="2"/>
</dbReference>
<keyword evidence="1" id="KW-0344">Guanine-nucleotide releasing factor</keyword>
<evidence type="ECO:0000256" key="5">
    <source>
        <dbReference type="ARBA" id="ARBA00023186"/>
    </source>
</evidence>
<dbReference type="Pfam" id="PF25390">
    <property type="entry name" value="WD40_RLD"/>
    <property type="match status" value="1"/>
</dbReference>
<sequence length="809" mass="83149">MAHRLALDIGATTITARLGGADGRRSTVLFDGSASVPAAVCFDDSGACAGDAAIAAGAGDPSAFAGSALTAVLSGQLRYADVDRDPAELLMPVLSMVLGHAQDIDADPPEQIACIVPVGTAPRLREPMAAAAQSLGLPEPSLIPEPVAAVLHATGGQGLQPGSTGVVIDAGGSSMEVTVLRGTVTGAPSIVVDRSDRSLGGDDVDKRIMAWLGHFLERDNPPLAAALRAETNRTLLASLRGEVRRAKEDLARVPETDIGVATQLGHGNVRITRGHLDRILADWSHRARGLVATTLADAGLPADGSVGCFVIGGGASLPTLRAALAPVARLTVAHEPLTAAADGALLAGDHVIAAIATMDDTPTGAVDKQGPRTPDQPSTSSMPRMPKLPEKLTEQISPFLARTKPVTPHTPPPTTLPAEFRRIWPGGTHIVAESTDDAVWQWGDLPLMSLVTKPLAPHRVPGVRGPVRAASSGDSFSVLIDAHGGTVAWGTNDFEQIGVTDTPTPKNATVHPEVGEPLIDVSCGTSHTLAITADGHVLSWGAALGGRLGNAAPMDITPQLPTPVSDNVCDIVSVAAGRNHSLALDESGRLWGWGRDNRGQLTGKSGKGSPYPMRLPTAVPFTNIAAGKDVTLALDSEGTVWSWGRNDRGQLGLGGPPTRNGAGRVQLPAPAVRIFVTHTHAGAILMDGTLFVWGGNTHGQLGRPGDPRGAAADLRSNLPRGAKFLFGGGDQVAAGSAVDGQGFSSRPLPVQLPGRATAADAGGGDAYTVCLTDDGKIYTWGYGHHGVDGTTRRGTSTHVPTLLAGQPGD</sequence>
<organism evidence="8 9">
    <name type="scientific">Corynebacterium freneyi</name>
    <dbReference type="NCBI Taxonomy" id="134034"/>
    <lineage>
        <taxon>Bacteria</taxon>
        <taxon>Bacillati</taxon>
        <taxon>Actinomycetota</taxon>
        <taxon>Actinomycetes</taxon>
        <taxon>Mycobacteriales</taxon>
        <taxon>Corynebacteriaceae</taxon>
        <taxon>Corynebacterium</taxon>
    </lineage>
</organism>
<evidence type="ECO:0000313" key="9">
    <source>
        <dbReference type="Proteomes" id="UP001519305"/>
    </source>
</evidence>
<comment type="caution">
    <text evidence="8">The sequence shown here is derived from an EMBL/GenBank/DDBJ whole genome shotgun (WGS) entry which is preliminary data.</text>
</comment>
<evidence type="ECO:0000313" key="8">
    <source>
        <dbReference type="EMBL" id="MBP2332492.1"/>
    </source>
</evidence>
<dbReference type="Gene3D" id="3.90.640.10">
    <property type="entry name" value="Actin, Chain A, domain 4"/>
    <property type="match status" value="1"/>
</dbReference>
<dbReference type="PANTHER" id="PTHR45982">
    <property type="entry name" value="REGULATOR OF CHROMOSOME CONDENSATION"/>
    <property type="match status" value="1"/>
</dbReference>